<gene>
    <name evidence="2" type="ORF">AMET1_1444</name>
</gene>
<dbReference type="OrthoDB" id="42697at2157"/>
<dbReference type="EMBL" id="MRZU01000004">
    <property type="protein sequence ID" value="OUJ18525.1"/>
    <property type="molecule type" value="Genomic_DNA"/>
</dbReference>
<evidence type="ECO:0000313" key="2">
    <source>
        <dbReference type="EMBL" id="OUJ18525.1"/>
    </source>
</evidence>
<name>A0A1Y3GGE7_9EURY</name>
<dbReference type="RefSeq" id="WP_086637792.1">
    <property type="nucleotide sequence ID" value="NZ_MRZU01000004.1"/>
</dbReference>
<reference evidence="2 3" key="1">
    <citation type="submission" date="2016-12" db="EMBL/GenBank/DDBJ databases">
        <title>Discovery of methanogenic haloarchaea.</title>
        <authorList>
            <person name="Sorokin D.Y."/>
            <person name="Makarova K.S."/>
            <person name="Abbas B."/>
            <person name="Ferrer M."/>
            <person name="Golyshin P.N."/>
        </authorList>
    </citation>
    <scope>NUCLEOTIDE SEQUENCE [LARGE SCALE GENOMIC DNA]</scope>
    <source>
        <strain evidence="2">AMET1</strain>
    </source>
</reference>
<comment type="caution">
    <text evidence="2">The sequence shown here is derived from an EMBL/GenBank/DDBJ whole genome shotgun (WGS) entry which is preliminary data.</text>
</comment>
<dbReference type="Pfam" id="PF01381">
    <property type="entry name" value="HTH_3"/>
    <property type="match status" value="1"/>
</dbReference>
<dbReference type="Proteomes" id="UP000195137">
    <property type="component" value="Unassembled WGS sequence"/>
</dbReference>
<dbReference type="PANTHER" id="PTHR40730">
    <property type="entry name" value="TRANSCRIPTIONAL REGULATOR PROTEIN-LIKE PROTEIN"/>
    <property type="match status" value="1"/>
</dbReference>
<dbReference type="AlphaFoldDB" id="A0A1Y3GGE7"/>
<dbReference type="CDD" id="cd00093">
    <property type="entry name" value="HTH_XRE"/>
    <property type="match status" value="1"/>
</dbReference>
<protein>
    <submittedName>
        <fullName evidence="2">Putative transcriptional regulator</fullName>
    </submittedName>
</protein>
<accession>A0A1Y3GGE7</accession>
<proteinExistence type="predicted"/>
<evidence type="ECO:0000259" key="1">
    <source>
        <dbReference type="PROSITE" id="PS50943"/>
    </source>
</evidence>
<keyword evidence="3" id="KW-1185">Reference proteome</keyword>
<sequence>MPKQPCEIIVLHVLPSVRAQISKDLVEMGMSQQKISEIIGITPAAISQYVSGKRGYEMEFKGEVRHKIQDFAQQTYEQGNADTLEGICNICDVIKENGILCNLHDKYEEQSNECSSCKFSSVCSCG</sequence>
<dbReference type="InterPro" id="IPR001387">
    <property type="entry name" value="Cro/C1-type_HTH"/>
</dbReference>
<evidence type="ECO:0000313" key="3">
    <source>
        <dbReference type="Proteomes" id="UP000195137"/>
    </source>
</evidence>
<feature type="domain" description="HTH cro/C1-type" evidence="1">
    <location>
        <begin position="21"/>
        <end position="54"/>
    </location>
</feature>
<dbReference type="Gene3D" id="1.10.260.40">
    <property type="entry name" value="lambda repressor-like DNA-binding domains"/>
    <property type="match status" value="1"/>
</dbReference>
<dbReference type="PROSITE" id="PS50943">
    <property type="entry name" value="HTH_CROC1"/>
    <property type="match status" value="1"/>
</dbReference>
<dbReference type="PANTHER" id="PTHR40730:SF5">
    <property type="entry name" value="HTH CRO_C1-TYPE DOMAIN-CONTAINING PROTEIN"/>
    <property type="match status" value="1"/>
</dbReference>
<organism evidence="2 3">
    <name type="scientific">Methanonatronarchaeum thermophilum</name>
    <dbReference type="NCBI Taxonomy" id="1927129"/>
    <lineage>
        <taxon>Archaea</taxon>
        <taxon>Methanobacteriati</taxon>
        <taxon>Methanobacteriota</taxon>
        <taxon>Methanonatronarchaeia</taxon>
        <taxon>Methanonatronarchaeales</taxon>
        <taxon>Methanonatronarchaeaceae</taxon>
        <taxon>Methanonatronarchaeum</taxon>
    </lineage>
</organism>
<dbReference type="InterPro" id="IPR010982">
    <property type="entry name" value="Lambda_DNA-bd_dom_sf"/>
</dbReference>
<dbReference type="SUPFAM" id="SSF47413">
    <property type="entry name" value="lambda repressor-like DNA-binding domains"/>
    <property type="match status" value="1"/>
</dbReference>
<dbReference type="GO" id="GO:0003677">
    <property type="term" value="F:DNA binding"/>
    <property type="evidence" value="ECO:0007669"/>
    <property type="project" value="InterPro"/>
</dbReference>